<evidence type="ECO:0000256" key="6">
    <source>
        <dbReference type="ARBA" id="ARBA00022840"/>
    </source>
</evidence>
<protein>
    <submittedName>
        <fullName evidence="10">Lipid kinase, YegS/Rv2252/BmrU family</fullName>
        <ecNumber evidence="10">2.7.1.-</ecNumber>
    </submittedName>
</protein>
<keyword evidence="4" id="KW-0547">Nucleotide-binding</keyword>
<dbReference type="Pfam" id="PF00781">
    <property type="entry name" value="DAGK_cat"/>
    <property type="match status" value="1"/>
</dbReference>
<gene>
    <name evidence="10" type="ORF">BACCAP_00550</name>
</gene>
<dbReference type="EMBL" id="AAXG02000005">
    <property type="protein sequence ID" value="EDN01425.1"/>
    <property type="molecule type" value="Genomic_DNA"/>
</dbReference>
<dbReference type="AlphaFoldDB" id="A6NQS9"/>
<keyword evidence="5 10" id="KW-0418">Kinase</keyword>
<evidence type="ECO:0000256" key="2">
    <source>
        <dbReference type="ARBA" id="ARBA00005983"/>
    </source>
</evidence>
<dbReference type="OrthoDB" id="9786026at2"/>
<evidence type="ECO:0000256" key="7">
    <source>
        <dbReference type="ARBA" id="ARBA00023209"/>
    </source>
</evidence>
<dbReference type="PANTHER" id="PTHR12358:SF54">
    <property type="entry name" value="SPHINGOSINE KINASE RELATED PROTEIN"/>
    <property type="match status" value="1"/>
</dbReference>
<keyword evidence="7" id="KW-0444">Lipid biosynthesis</keyword>
<dbReference type="Gene3D" id="2.60.200.40">
    <property type="match status" value="1"/>
</dbReference>
<reference evidence="10 11" key="2">
    <citation type="submission" date="2007-06" db="EMBL/GenBank/DDBJ databases">
        <title>Draft genome sequence of Pseudoflavonifractor capillosus ATCC 29799.</title>
        <authorList>
            <person name="Sudarsanam P."/>
            <person name="Ley R."/>
            <person name="Guruge J."/>
            <person name="Turnbaugh P.J."/>
            <person name="Mahowald M."/>
            <person name="Liep D."/>
            <person name="Gordon J."/>
        </authorList>
    </citation>
    <scope>NUCLEOTIDE SEQUENCE [LARGE SCALE GENOMIC DNA]</scope>
    <source>
        <strain evidence="10 11">ATCC 29799</strain>
    </source>
</reference>
<dbReference type="GO" id="GO:0005524">
    <property type="term" value="F:ATP binding"/>
    <property type="evidence" value="ECO:0007669"/>
    <property type="project" value="UniProtKB-KW"/>
</dbReference>
<dbReference type="Pfam" id="PF19279">
    <property type="entry name" value="YegS_C"/>
    <property type="match status" value="1"/>
</dbReference>
<evidence type="ECO:0000256" key="5">
    <source>
        <dbReference type="ARBA" id="ARBA00022777"/>
    </source>
</evidence>
<dbReference type="InterPro" id="IPR001206">
    <property type="entry name" value="Diacylglycerol_kinase_cat_dom"/>
</dbReference>
<accession>A6NQS9</accession>
<dbReference type="RefSeq" id="WP_006571106.1">
    <property type="nucleotide sequence ID" value="NZ_AAXG02000005.1"/>
</dbReference>
<keyword evidence="11" id="KW-1185">Reference proteome</keyword>
<dbReference type="GO" id="GO:0008654">
    <property type="term" value="P:phospholipid biosynthetic process"/>
    <property type="evidence" value="ECO:0007669"/>
    <property type="project" value="UniProtKB-KW"/>
</dbReference>
<evidence type="ECO:0000256" key="8">
    <source>
        <dbReference type="ARBA" id="ARBA00023264"/>
    </source>
</evidence>
<dbReference type="InterPro" id="IPR016064">
    <property type="entry name" value="NAD/diacylglycerol_kinase_sf"/>
</dbReference>
<comment type="cofactor">
    <cofactor evidence="1">
        <name>Mg(2+)</name>
        <dbReference type="ChEBI" id="CHEBI:18420"/>
    </cofactor>
</comment>
<feature type="domain" description="DAGKc" evidence="9">
    <location>
        <begin position="1"/>
        <end position="132"/>
    </location>
</feature>
<evidence type="ECO:0000256" key="4">
    <source>
        <dbReference type="ARBA" id="ARBA00022741"/>
    </source>
</evidence>
<reference evidence="10 11" key="1">
    <citation type="submission" date="2007-04" db="EMBL/GenBank/DDBJ databases">
        <authorList>
            <person name="Fulton L."/>
            <person name="Clifton S."/>
            <person name="Fulton B."/>
            <person name="Xu J."/>
            <person name="Minx P."/>
            <person name="Pepin K.H."/>
            <person name="Johnson M."/>
            <person name="Thiruvilangam P."/>
            <person name="Bhonagiri V."/>
            <person name="Nash W.E."/>
            <person name="Mardis E.R."/>
            <person name="Wilson R.K."/>
        </authorList>
    </citation>
    <scope>NUCLEOTIDE SEQUENCE [LARGE SCALE GENOMIC DNA]</scope>
    <source>
        <strain evidence="10 11">ATCC 29799</strain>
    </source>
</reference>
<dbReference type="SUPFAM" id="SSF111331">
    <property type="entry name" value="NAD kinase/diacylglycerol kinase-like"/>
    <property type="match status" value="1"/>
</dbReference>
<comment type="caution">
    <text evidence="10">The sequence shown here is derived from an EMBL/GenBank/DDBJ whole genome shotgun (WGS) entry which is preliminary data.</text>
</comment>
<dbReference type="PANTHER" id="PTHR12358">
    <property type="entry name" value="SPHINGOSINE KINASE"/>
    <property type="match status" value="1"/>
</dbReference>
<evidence type="ECO:0000313" key="10">
    <source>
        <dbReference type="EMBL" id="EDN01425.1"/>
    </source>
</evidence>
<dbReference type="GO" id="GO:0016301">
    <property type="term" value="F:kinase activity"/>
    <property type="evidence" value="ECO:0007669"/>
    <property type="project" value="UniProtKB-KW"/>
</dbReference>
<dbReference type="eggNOG" id="COG1597">
    <property type="taxonomic scope" value="Bacteria"/>
</dbReference>
<organism evidence="10 11">
    <name type="scientific">Pseudoflavonifractor capillosus ATCC 29799</name>
    <dbReference type="NCBI Taxonomy" id="411467"/>
    <lineage>
        <taxon>Bacteria</taxon>
        <taxon>Bacillati</taxon>
        <taxon>Bacillota</taxon>
        <taxon>Clostridia</taxon>
        <taxon>Eubacteriales</taxon>
        <taxon>Oscillospiraceae</taxon>
        <taxon>Pseudoflavonifractor</taxon>
    </lineage>
</organism>
<evidence type="ECO:0000256" key="1">
    <source>
        <dbReference type="ARBA" id="ARBA00001946"/>
    </source>
</evidence>
<evidence type="ECO:0000256" key="3">
    <source>
        <dbReference type="ARBA" id="ARBA00022679"/>
    </source>
</evidence>
<name>A6NQS9_9FIRM</name>
<dbReference type="STRING" id="411467.BACCAP_00550"/>
<sequence length="320" mass="34372">MKHLFIINPAAGKHGSTDALTAQIRDIFGGRGLDYEIAFTSGAGTGETLARAAAQTGEPVRIYACGGDGTLNEVVNGAAGYDNAAVTNVPKGTGNDFLKIFGKNYRSRFSDLAALADGPQAAMDLMDCNGKLGLGVICAGVDARVAADVHKYKALPLVSGVGAYILSLVVNVFKGLTRPTQIHVDSETLDGPSTIICICNGRYYGGGFMPVGEAQPDDGILDMLVVPKVSRFTFFRLVSKYAKGLYRQCPQVIRDFHCQEISFTSPEELVAVVDGEVMRSRGFTVRLSGKKINFFYPSDLFWRESLQTANNCENSFSVIP</sequence>
<proteinExistence type="inferred from homology"/>
<dbReference type="EC" id="2.7.1.-" evidence="10"/>
<dbReference type="InterPro" id="IPR017438">
    <property type="entry name" value="ATP-NAD_kinase_N"/>
</dbReference>
<keyword evidence="3 10" id="KW-0808">Transferase</keyword>
<keyword evidence="8" id="KW-1208">Phospholipid metabolism</keyword>
<dbReference type="PROSITE" id="PS50146">
    <property type="entry name" value="DAGK"/>
    <property type="match status" value="1"/>
</dbReference>
<keyword evidence="7" id="KW-0594">Phospholipid biosynthesis</keyword>
<evidence type="ECO:0000313" key="11">
    <source>
        <dbReference type="Proteomes" id="UP000003639"/>
    </source>
</evidence>
<keyword evidence="7" id="KW-0443">Lipid metabolism</keyword>
<dbReference type="Gene3D" id="3.40.50.10330">
    <property type="entry name" value="Probable inorganic polyphosphate/atp-NAD kinase, domain 1"/>
    <property type="match status" value="1"/>
</dbReference>
<keyword evidence="6" id="KW-0067">ATP-binding</keyword>
<comment type="similarity">
    <text evidence="2">Belongs to the diacylglycerol/lipid kinase family.</text>
</comment>
<dbReference type="InterPro" id="IPR045540">
    <property type="entry name" value="YegS/DAGK_C"/>
</dbReference>
<evidence type="ECO:0000259" key="9">
    <source>
        <dbReference type="PROSITE" id="PS50146"/>
    </source>
</evidence>
<dbReference type="InterPro" id="IPR050187">
    <property type="entry name" value="Lipid_Phosphate_FormReg"/>
</dbReference>
<dbReference type="Proteomes" id="UP000003639">
    <property type="component" value="Unassembled WGS sequence"/>
</dbReference>